<evidence type="ECO:0000256" key="4">
    <source>
        <dbReference type="ARBA" id="ARBA00022801"/>
    </source>
</evidence>
<evidence type="ECO:0000256" key="2">
    <source>
        <dbReference type="ARBA" id="ARBA00001946"/>
    </source>
</evidence>
<protein>
    <recommendedName>
        <fullName evidence="6">Inositol-1-monophosphatase</fullName>
        <ecNumber evidence="6">3.1.3.25</ecNumber>
    </recommendedName>
</protein>
<dbReference type="Gene3D" id="3.40.190.80">
    <property type="match status" value="1"/>
</dbReference>
<evidence type="ECO:0000256" key="3">
    <source>
        <dbReference type="ARBA" id="ARBA00009759"/>
    </source>
</evidence>
<dbReference type="PRINTS" id="PR00377">
    <property type="entry name" value="IMPHPHTASES"/>
</dbReference>
<dbReference type="PRINTS" id="PR01959">
    <property type="entry name" value="SBIMPHPHTASE"/>
</dbReference>
<evidence type="ECO:0000313" key="7">
    <source>
        <dbReference type="EMBL" id="CCM79178.1"/>
    </source>
</evidence>
<proteinExistence type="inferred from homology"/>
<dbReference type="PANTHER" id="PTHR20854:SF4">
    <property type="entry name" value="INOSITOL-1-MONOPHOSPHATASE-RELATED"/>
    <property type="match status" value="1"/>
</dbReference>
<comment type="cofactor">
    <cofactor evidence="2 5 6">
        <name>Mg(2+)</name>
        <dbReference type="ChEBI" id="CHEBI:18420"/>
    </cofactor>
</comment>
<dbReference type="InterPro" id="IPR033942">
    <property type="entry name" value="IMPase"/>
</dbReference>
<dbReference type="eggNOG" id="COG0483">
    <property type="taxonomic scope" value="Bacteria"/>
</dbReference>
<dbReference type="PANTHER" id="PTHR20854">
    <property type="entry name" value="INOSITOL MONOPHOSPHATASE"/>
    <property type="match status" value="1"/>
</dbReference>
<dbReference type="EMBL" id="CANI01000043">
    <property type="protein sequence ID" value="CCM79178.1"/>
    <property type="molecule type" value="Genomic_DNA"/>
</dbReference>
<feature type="binding site" evidence="5">
    <location>
        <position position="129"/>
    </location>
    <ligand>
        <name>Mg(2+)</name>
        <dbReference type="ChEBI" id="CHEBI:18420"/>
        <label>1</label>
        <note>catalytic</note>
    </ligand>
</feature>
<organism evidence="7 8">
    <name type="scientific">Rhizobium mesoamericanum STM3625</name>
    <dbReference type="NCBI Taxonomy" id="1211777"/>
    <lineage>
        <taxon>Bacteria</taxon>
        <taxon>Pseudomonadati</taxon>
        <taxon>Pseudomonadota</taxon>
        <taxon>Alphaproteobacteria</taxon>
        <taxon>Hyphomicrobiales</taxon>
        <taxon>Rhizobiaceae</taxon>
        <taxon>Rhizobium/Agrobacterium group</taxon>
        <taxon>Rhizobium</taxon>
    </lineage>
</organism>
<dbReference type="InterPro" id="IPR022337">
    <property type="entry name" value="Inositol_monophosphatase_SuhB"/>
</dbReference>
<dbReference type="GO" id="GO:0006020">
    <property type="term" value="P:inositol metabolic process"/>
    <property type="evidence" value="ECO:0007669"/>
    <property type="project" value="TreeGrafter"/>
</dbReference>
<reference evidence="7 8" key="1">
    <citation type="journal article" date="2013" name="Genome Announc.">
        <title>Draft Genome Sequence of Rhizobium mesoamericanum STM3625, a Nitrogen-Fixing Symbiont of Mimosa pudica Isolated in French Guiana (South America).</title>
        <authorList>
            <person name="Moulin L."/>
            <person name="Mornico D."/>
            <person name="Melkonian R."/>
            <person name="Klonowska A."/>
        </authorList>
    </citation>
    <scope>NUCLEOTIDE SEQUENCE [LARGE SCALE GENOMIC DNA]</scope>
    <source>
        <strain evidence="7 8">STM3625</strain>
    </source>
</reference>
<dbReference type="GO" id="GO:0046872">
    <property type="term" value="F:metal ion binding"/>
    <property type="evidence" value="ECO:0007669"/>
    <property type="project" value="UniProtKB-KW"/>
</dbReference>
<evidence type="ECO:0000256" key="5">
    <source>
        <dbReference type="PIRSR" id="PIRSR600760-2"/>
    </source>
</evidence>
<gene>
    <name evidence="7" type="primary">suhBb</name>
    <name evidence="7" type="ORF">BN77_p10429</name>
</gene>
<dbReference type="CDD" id="cd01639">
    <property type="entry name" value="IMPase"/>
    <property type="match status" value="1"/>
</dbReference>
<comment type="caution">
    <text evidence="7">The sequence shown here is derived from an EMBL/GenBank/DDBJ whole genome shotgun (WGS) entry which is preliminary data.</text>
</comment>
<dbReference type="InterPro" id="IPR000760">
    <property type="entry name" value="Inositol_monophosphatase-like"/>
</dbReference>
<feature type="binding site" evidence="5">
    <location>
        <position position="127"/>
    </location>
    <ligand>
        <name>Mg(2+)</name>
        <dbReference type="ChEBI" id="CHEBI:18420"/>
        <label>1</label>
        <note>catalytic</note>
    </ligand>
</feature>
<dbReference type="AlphaFoldDB" id="K0PYV9"/>
<sequence>MSRLKGRRLRHQSFMWLCHDLMTMSNPIPCELSTVSSRISPAASPRLAALAKAILIGGAKARNSLRRRLDGELVAKAPRDYQTEIDVAVERIIVDELNRSFPTYAIKGEEAVGNRNAKDGAPAIYIDPIDGTTNFAWGIPHFGMTISIVEDGQLVAGVVYDAMVDELFSAELGGGAYLDGERIQCVSSKGTEDVLVGAGLPIPGQLKAVSEEVYFNALKRLMATTAGVRRLGSAALSIAYVACGRLDGFFEDGLSLHDYGASALLVREAGGVVSAFNGGPVTASGDILAGNQVLHPWLVAGFQA</sequence>
<evidence type="ECO:0000256" key="6">
    <source>
        <dbReference type="RuleBase" id="RU364068"/>
    </source>
</evidence>
<feature type="binding site" evidence="5">
    <location>
        <position position="258"/>
    </location>
    <ligand>
        <name>Mg(2+)</name>
        <dbReference type="ChEBI" id="CHEBI:18420"/>
        <label>1</label>
        <note>catalytic</note>
    </ligand>
</feature>
<comment type="catalytic activity">
    <reaction evidence="1 6">
        <text>a myo-inositol phosphate + H2O = myo-inositol + phosphate</text>
        <dbReference type="Rhea" id="RHEA:24056"/>
        <dbReference type="ChEBI" id="CHEBI:15377"/>
        <dbReference type="ChEBI" id="CHEBI:17268"/>
        <dbReference type="ChEBI" id="CHEBI:43474"/>
        <dbReference type="ChEBI" id="CHEBI:84139"/>
        <dbReference type="EC" id="3.1.3.25"/>
    </reaction>
</comment>
<dbReference type="GO" id="GO:0007165">
    <property type="term" value="P:signal transduction"/>
    <property type="evidence" value="ECO:0007669"/>
    <property type="project" value="TreeGrafter"/>
</dbReference>
<keyword evidence="5 6" id="KW-0479">Metal-binding</keyword>
<feature type="binding site" evidence="5">
    <location>
        <position position="130"/>
    </location>
    <ligand>
        <name>Mg(2+)</name>
        <dbReference type="ChEBI" id="CHEBI:18420"/>
        <label>1</label>
        <note>catalytic</note>
    </ligand>
</feature>
<keyword evidence="4 6" id="KW-0378">Hydrolase</keyword>
<dbReference type="Gene3D" id="3.30.540.10">
    <property type="entry name" value="Fructose-1,6-Bisphosphatase, subunit A, domain 1"/>
    <property type="match status" value="1"/>
</dbReference>
<dbReference type="GO" id="GO:0008934">
    <property type="term" value="F:inositol monophosphate 1-phosphatase activity"/>
    <property type="evidence" value="ECO:0007669"/>
    <property type="project" value="InterPro"/>
</dbReference>
<dbReference type="Proteomes" id="UP000009319">
    <property type="component" value="Unassembled WGS sequence"/>
</dbReference>
<feature type="binding site" evidence="5">
    <location>
        <position position="109"/>
    </location>
    <ligand>
        <name>Mg(2+)</name>
        <dbReference type="ChEBI" id="CHEBI:18420"/>
        <label>1</label>
        <note>catalytic</note>
    </ligand>
</feature>
<dbReference type="Pfam" id="PF00459">
    <property type="entry name" value="Inositol_P"/>
    <property type="match status" value="1"/>
</dbReference>
<dbReference type="STRING" id="1211777.BN77_p10429"/>
<evidence type="ECO:0000256" key="1">
    <source>
        <dbReference type="ARBA" id="ARBA00001033"/>
    </source>
</evidence>
<dbReference type="EC" id="3.1.3.25" evidence="6"/>
<keyword evidence="5 6" id="KW-0460">Magnesium</keyword>
<dbReference type="HOGENOM" id="CLU_044118_0_0_5"/>
<keyword evidence="8" id="KW-1185">Reference proteome</keyword>
<accession>K0PYV9</accession>
<dbReference type="SUPFAM" id="SSF56655">
    <property type="entry name" value="Carbohydrate phosphatase"/>
    <property type="match status" value="1"/>
</dbReference>
<evidence type="ECO:0000313" key="8">
    <source>
        <dbReference type="Proteomes" id="UP000009319"/>
    </source>
</evidence>
<comment type="similarity">
    <text evidence="3 6">Belongs to the inositol monophosphatase superfamily.</text>
</comment>
<name>K0PYV9_9HYPH</name>